<dbReference type="PATRIC" id="fig|86840.3.peg.4121"/>
<dbReference type="AlphaFoldDB" id="A0A0P9L6T7"/>
<organism evidence="1 3">
    <name type="scientific">Pseudomonas cannabina</name>
    <dbReference type="NCBI Taxonomy" id="86840"/>
    <lineage>
        <taxon>Bacteria</taxon>
        <taxon>Pseudomonadati</taxon>
        <taxon>Pseudomonadota</taxon>
        <taxon>Gammaproteobacteria</taxon>
        <taxon>Pseudomonadales</taxon>
        <taxon>Pseudomonadaceae</taxon>
        <taxon>Pseudomonas</taxon>
    </lineage>
</organism>
<reference evidence="1 3" key="1">
    <citation type="submission" date="2015-09" db="EMBL/GenBank/DDBJ databases">
        <title>Genome announcement of multiple Pseudomonas syringae strains.</title>
        <authorList>
            <person name="Thakur S."/>
            <person name="Wang P.W."/>
            <person name="Gong Y."/>
            <person name="Weir B.S."/>
            <person name="Guttman D.S."/>
        </authorList>
    </citation>
    <scope>NUCLEOTIDE SEQUENCE [LARGE SCALE GENOMIC DNA]</scope>
    <source>
        <strain evidence="1 3">ICMP2823</strain>
    </source>
</reference>
<evidence type="ECO:0000313" key="2">
    <source>
        <dbReference type="EMBL" id="RMN23745.1"/>
    </source>
</evidence>
<protein>
    <submittedName>
        <fullName evidence="1">Uncharacterized protein</fullName>
    </submittedName>
</protein>
<reference evidence="2 4" key="2">
    <citation type="submission" date="2018-08" db="EMBL/GenBank/DDBJ databases">
        <title>Recombination of ecologically and evolutionarily significant loci maintains genetic cohesion in the Pseudomonas syringae species complex.</title>
        <authorList>
            <person name="Dillon M."/>
            <person name="Thakur S."/>
            <person name="Almeida R.N.D."/>
            <person name="Weir B.S."/>
            <person name="Guttman D.S."/>
        </authorList>
    </citation>
    <scope>NUCLEOTIDE SEQUENCE [LARGE SCALE GENOMIC DNA]</scope>
    <source>
        <strain evidence="2 4">ICMP 2821</strain>
    </source>
</reference>
<gene>
    <name evidence="1" type="ORF">ALO81_102091</name>
    <name evidence="2" type="ORF">ALQ64_01515</name>
</gene>
<comment type="caution">
    <text evidence="1">The sequence shown here is derived from an EMBL/GenBank/DDBJ whole genome shotgun (WGS) entry which is preliminary data.</text>
</comment>
<dbReference type="EMBL" id="LJPX01000309">
    <property type="protein sequence ID" value="KPW73378.1"/>
    <property type="molecule type" value="Genomic_DNA"/>
</dbReference>
<dbReference type="Proteomes" id="UP000281372">
    <property type="component" value="Unassembled WGS sequence"/>
</dbReference>
<proteinExistence type="predicted"/>
<evidence type="ECO:0000313" key="1">
    <source>
        <dbReference type="EMBL" id="KPW73378.1"/>
    </source>
</evidence>
<evidence type="ECO:0000313" key="4">
    <source>
        <dbReference type="Proteomes" id="UP000281372"/>
    </source>
</evidence>
<dbReference type="EMBL" id="RBOW01000732">
    <property type="protein sequence ID" value="RMN23745.1"/>
    <property type="molecule type" value="Genomic_DNA"/>
</dbReference>
<name>A0A0P9L6T7_PSECA</name>
<accession>A0A0P9L6T7</accession>
<sequence>MVAPGITATSFALLPGPSLLSSLLLINSPRVAGGTTFVMQLLYGQTRERLFLLQCTFDVHRYAVSGHRSRTGLTGCPGWLPPCWQVPDKGRASLRG</sequence>
<dbReference type="RefSeq" id="WP_055000123.1">
    <property type="nucleotide sequence ID" value="NZ_FNKU01000001.1"/>
</dbReference>
<evidence type="ECO:0000313" key="3">
    <source>
        <dbReference type="Proteomes" id="UP000050564"/>
    </source>
</evidence>
<dbReference type="Proteomes" id="UP000050564">
    <property type="component" value="Unassembled WGS sequence"/>
</dbReference>